<accession>A0ABM9VE00</accession>
<dbReference type="Proteomes" id="UP000191812">
    <property type="component" value="Unassembled WGS sequence"/>
</dbReference>
<keyword evidence="2" id="KW-1185">Reference proteome</keyword>
<reference evidence="1 2" key="1">
    <citation type="submission" date="2016-01" db="EMBL/GenBank/DDBJ databases">
        <authorList>
            <person name="Regsiter A."/>
            <person name="william w."/>
        </authorList>
    </citation>
    <scope>NUCLEOTIDE SEQUENCE [LARGE SCALE GENOMIC DNA]</scope>
    <source>
        <strain evidence="1 2">CFBP 6927</strain>
    </source>
</reference>
<organism evidence="1 2">
    <name type="scientific">Agrobacterium genomosp. 13 str. CFBP 6927</name>
    <dbReference type="NCBI Taxonomy" id="1183428"/>
    <lineage>
        <taxon>Bacteria</taxon>
        <taxon>Pseudomonadati</taxon>
        <taxon>Pseudomonadota</taxon>
        <taxon>Alphaproteobacteria</taxon>
        <taxon>Hyphomicrobiales</taxon>
        <taxon>Rhizobiaceae</taxon>
        <taxon>Rhizobium/Agrobacterium group</taxon>
        <taxon>Agrobacterium</taxon>
        <taxon>Agrobacterium tumefaciens complex</taxon>
    </lineage>
</organism>
<protein>
    <submittedName>
        <fullName evidence="1">Uncharacterized protein</fullName>
    </submittedName>
</protein>
<dbReference type="EMBL" id="FBWH01000017">
    <property type="protein sequence ID" value="CUX24149.1"/>
    <property type="molecule type" value="Genomic_DNA"/>
</dbReference>
<gene>
    <name evidence="1" type="ORF">AGR13a_Cc240027</name>
</gene>
<name>A0ABM9VE00_9HYPH</name>
<sequence length="198" mass="21850">MNLSIATPATTPTPSITLPCPVIILGRDDNGRPHASFFPATDTRAAEKAAELMSMAALKVEGDELRAFLGRLPQGKLFDSGKAFVPFVKQDLYQAIAAHLSNEARERLEKPRVVPEKPAAEAEYPVPPKNMPESWDQLTVGSLVLATEGPLEGWFEATVIKIEGDTGVRLKWRDYLDMLPFSRRVDQVALIHPAYVEK</sequence>
<proteinExistence type="predicted"/>
<comment type="caution">
    <text evidence="1">The sequence shown here is derived from an EMBL/GenBank/DDBJ whole genome shotgun (WGS) entry which is preliminary data.</text>
</comment>
<evidence type="ECO:0000313" key="2">
    <source>
        <dbReference type="Proteomes" id="UP000191812"/>
    </source>
</evidence>
<evidence type="ECO:0000313" key="1">
    <source>
        <dbReference type="EMBL" id="CUX24149.1"/>
    </source>
</evidence>
<dbReference type="RefSeq" id="WP_080835005.1">
    <property type="nucleotide sequence ID" value="NZ_LT009756.1"/>
</dbReference>